<organism evidence="2">
    <name type="scientific">marine sediment metagenome</name>
    <dbReference type="NCBI Taxonomy" id="412755"/>
    <lineage>
        <taxon>unclassified sequences</taxon>
        <taxon>metagenomes</taxon>
        <taxon>ecological metagenomes</taxon>
    </lineage>
</organism>
<dbReference type="InterPro" id="IPR023346">
    <property type="entry name" value="Lysozyme-like_dom_sf"/>
</dbReference>
<evidence type="ECO:0000259" key="1">
    <source>
        <dbReference type="Pfam" id="PF13406"/>
    </source>
</evidence>
<dbReference type="PANTHER" id="PTHR30163:SF8">
    <property type="entry name" value="LYTIC MUREIN TRANSGLYCOSYLASE"/>
    <property type="match status" value="1"/>
</dbReference>
<name>X1BWV6_9ZZZZ</name>
<gene>
    <name evidence="2" type="ORF">S01H4_37339</name>
</gene>
<protein>
    <recommendedName>
        <fullName evidence="1">Transglycosylase SLT domain-containing protein</fullName>
    </recommendedName>
</protein>
<dbReference type="SUPFAM" id="SSF53955">
    <property type="entry name" value="Lysozyme-like"/>
    <property type="match status" value="1"/>
</dbReference>
<feature type="non-terminal residue" evidence="2">
    <location>
        <position position="1"/>
    </location>
</feature>
<dbReference type="InterPro" id="IPR031304">
    <property type="entry name" value="SLT_2"/>
</dbReference>
<reference evidence="2" key="1">
    <citation type="journal article" date="2014" name="Front. Microbiol.">
        <title>High frequency of phylogenetically diverse reductive dehalogenase-homologous genes in deep subseafloor sedimentary metagenomes.</title>
        <authorList>
            <person name="Kawai M."/>
            <person name="Futagami T."/>
            <person name="Toyoda A."/>
            <person name="Takaki Y."/>
            <person name="Nishi S."/>
            <person name="Hori S."/>
            <person name="Arai W."/>
            <person name="Tsubouchi T."/>
            <person name="Morono Y."/>
            <person name="Uchiyama I."/>
            <person name="Ito T."/>
            <person name="Fujiyama A."/>
            <person name="Inagaki F."/>
            <person name="Takami H."/>
        </authorList>
    </citation>
    <scope>NUCLEOTIDE SEQUENCE</scope>
    <source>
        <strain evidence="2">Expedition CK06-06</strain>
    </source>
</reference>
<dbReference type="GO" id="GO:0009253">
    <property type="term" value="P:peptidoglycan catabolic process"/>
    <property type="evidence" value="ECO:0007669"/>
    <property type="project" value="TreeGrafter"/>
</dbReference>
<dbReference type="AlphaFoldDB" id="X1BWV6"/>
<dbReference type="Gene3D" id="1.10.8.350">
    <property type="entry name" value="Bacterial muramidase"/>
    <property type="match status" value="1"/>
</dbReference>
<dbReference type="GO" id="GO:0008933">
    <property type="term" value="F:peptidoglycan lytic transglycosylase activity"/>
    <property type="evidence" value="ECO:0007669"/>
    <property type="project" value="TreeGrafter"/>
</dbReference>
<dbReference type="Gene3D" id="1.10.530.10">
    <property type="match status" value="1"/>
</dbReference>
<feature type="domain" description="Transglycosylase SLT" evidence="1">
    <location>
        <begin position="1"/>
        <end position="205"/>
    </location>
</feature>
<evidence type="ECO:0000313" key="2">
    <source>
        <dbReference type="EMBL" id="GAG99485.1"/>
    </source>
</evidence>
<dbReference type="Pfam" id="PF13406">
    <property type="entry name" value="SLT_2"/>
    <property type="match status" value="1"/>
</dbReference>
<sequence>PRFIIALWGIESNYGRYTGSFPLIRSLAILGYHHHRAKFYQRQLLDALVMLDRPKVIPEQLKSAWDGGMGQTQFEPAAYLTYGVDFDNDGLANIWTSLPDVFASIANFLHKNGWNGKENWGIPVKLPKNFPADKAGLPGKNSISYWRHLGVTQNNGQPLQEVSGNTVILLPSGIKGQGYLIYPNFRKLMRWNNIIFEGLCVGILADSIVKKTKLTP</sequence>
<accession>X1BWV6</accession>
<comment type="caution">
    <text evidence="2">The sequence shown here is derived from an EMBL/GenBank/DDBJ whole genome shotgun (WGS) entry which is preliminary data.</text>
</comment>
<dbReference type="InterPro" id="IPR043426">
    <property type="entry name" value="MltB-like"/>
</dbReference>
<dbReference type="PANTHER" id="PTHR30163">
    <property type="entry name" value="MEMBRANE-BOUND LYTIC MUREIN TRANSGLYCOSYLASE B"/>
    <property type="match status" value="1"/>
</dbReference>
<dbReference type="EMBL" id="BART01020051">
    <property type="protein sequence ID" value="GAG99485.1"/>
    <property type="molecule type" value="Genomic_DNA"/>
</dbReference>
<proteinExistence type="predicted"/>